<name>A0A0E0A9G6_9ORYZ</name>
<organism evidence="1">
    <name type="scientific">Oryza glumipatula</name>
    <dbReference type="NCBI Taxonomy" id="40148"/>
    <lineage>
        <taxon>Eukaryota</taxon>
        <taxon>Viridiplantae</taxon>
        <taxon>Streptophyta</taxon>
        <taxon>Embryophyta</taxon>
        <taxon>Tracheophyta</taxon>
        <taxon>Spermatophyta</taxon>
        <taxon>Magnoliopsida</taxon>
        <taxon>Liliopsida</taxon>
        <taxon>Poales</taxon>
        <taxon>Poaceae</taxon>
        <taxon>BOP clade</taxon>
        <taxon>Oryzoideae</taxon>
        <taxon>Oryzeae</taxon>
        <taxon>Oryzinae</taxon>
        <taxon>Oryza</taxon>
    </lineage>
</organism>
<protein>
    <submittedName>
        <fullName evidence="1">Uncharacterized protein</fullName>
    </submittedName>
</protein>
<dbReference type="AlphaFoldDB" id="A0A0E0A9G6"/>
<evidence type="ECO:0000313" key="2">
    <source>
        <dbReference type="Proteomes" id="UP000026961"/>
    </source>
</evidence>
<dbReference type="EnsemblPlants" id="OGLUM06G15480.3">
    <property type="protein sequence ID" value="OGLUM06G15480.3"/>
    <property type="gene ID" value="OGLUM06G15480"/>
</dbReference>
<dbReference type="Gramene" id="OGLUM06G15480.3">
    <property type="protein sequence ID" value="OGLUM06G15480.3"/>
    <property type="gene ID" value="OGLUM06G15480"/>
</dbReference>
<sequence>MSRSRESDYLVNDSSVAVKIAPAAPPETKGPSQYRGSINTALSQCDQVISMTKTIAKYPGCYINRSNLSHRNFHWRSRDNSTRSLVLEPVNQSNLSHRNFHWRSRDNSTRSLVLEPVNRSNLSHRNFYWRSRDNSTRWFSNQ</sequence>
<evidence type="ECO:0000313" key="1">
    <source>
        <dbReference type="EnsemblPlants" id="OGLUM06G15480.3"/>
    </source>
</evidence>
<reference evidence="1" key="2">
    <citation type="submission" date="2018-05" db="EMBL/GenBank/DDBJ databases">
        <title>OgluRS3 (Oryza glumaepatula Reference Sequence Version 3).</title>
        <authorList>
            <person name="Zhang J."/>
            <person name="Kudrna D."/>
            <person name="Lee S."/>
            <person name="Talag J."/>
            <person name="Welchert J."/>
            <person name="Wing R.A."/>
        </authorList>
    </citation>
    <scope>NUCLEOTIDE SEQUENCE [LARGE SCALE GENOMIC DNA]</scope>
</reference>
<accession>A0A0E0A9G6</accession>
<proteinExistence type="predicted"/>
<dbReference type="Proteomes" id="UP000026961">
    <property type="component" value="Chromosome 6"/>
</dbReference>
<keyword evidence="2" id="KW-1185">Reference proteome</keyword>
<reference evidence="1" key="1">
    <citation type="submission" date="2015-04" db="UniProtKB">
        <authorList>
            <consortium name="EnsemblPlants"/>
        </authorList>
    </citation>
    <scope>IDENTIFICATION</scope>
</reference>